<evidence type="ECO:0000256" key="4">
    <source>
        <dbReference type="ARBA" id="ARBA00023054"/>
    </source>
</evidence>
<feature type="compositionally biased region" description="Polar residues" evidence="5">
    <location>
        <begin position="235"/>
        <end position="251"/>
    </location>
</feature>
<dbReference type="Pfam" id="PF20654">
    <property type="entry name" value="Sec3_C-term"/>
    <property type="match status" value="1"/>
</dbReference>
<keyword evidence="2" id="KW-0813">Transport</keyword>
<dbReference type="GO" id="GO:0005886">
    <property type="term" value="C:plasma membrane"/>
    <property type="evidence" value="ECO:0007669"/>
    <property type="project" value="TreeGrafter"/>
</dbReference>
<reference evidence="8" key="1">
    <citation type="submission" date="2014-04" db="EMBL/GenBank/DDBJ databases">
        <title>Evolutionary Origins and Diversification of the Mycorrhizal Mutualists.</title>
        <authorList>
            <consortium name="DOE Joint Genome Institute"/>
            <consortium name="Mycorrhizal Genomics Consortium"/>
            <person name="Kohler A."/>
            <person name="Kuo A."/>
            <person name="Nagy L.G."/>
            <person name="Floudas D."/>
            <person name="Copeland A."/>
            <person name="Barry K.W."/>
            <person name="Cichocki N."/>
            <person name="Veneault-Fourrey C."/>
            <person name="LaButti K."/>
            <person name="Lindquist E.A."/>
            <person name="Lipzen A."/>
            <person name="Lundell T."/>
            <person name="Morin E."/>
            <person name="Murat C."/>
            <person name="Riley R."/>
            <person name="Ohm R."/>
            <person name="Sun H."/>
            <person name="Tunlid A."/>
            <person name="Henrissat B."/>
            <person name="Grigoriev I.V."/>
            <person name="Hibbett D.S."/>
            <person name="Martin F."/>
        </authorList>
    </citation>
    <scope>NUCLEOTIDE SEQUENCE [LARGE SCALE GENOMIC DNA]</scope>
    <source>
        <strain evidence="8">FD-334 SS-4</strain>
    </source>
</reference>
<feature type="compositionally biased region" description="Polar residues" evidence="5">
    <location>
        <begin position="172"/>
        <end position="211"/>
    </location>
</feature>
<evidence type="ECO:0000256" key="1">
    <source>
        <dbReference type="ARBA" id="ARBA00006518"/>
    </source>
</evidence>
<dbReference type="SMART" id="SM01313">
    <property type="entry name" value="Sec3-PIP2_bind"/>
    <property type="match status" value="1"/>
</dbReference>
<keyword evidence="4" id="KW-0175">Coiled coil</keyword>
<accession>A0A0D2PB84</accession>
<dbReference type="PANTHER" id="PTHR16092">
    <property type="entry name" value="SEC3/SYNTAXIN-RELATED"/>
    <property type="match status" value="1"/>
</dbReference>
<dbReference type="GO" id="GO:0006887">
    <property type="term" value="P:exocytosis"/>
    <property type="evidence" value="ECO:0007669"/>
    <property type="project" value="UniProtKB-KW"/>
</dbReference>
<dbReference type="Pfam" id="PF15277">
    <property type="entry name" value="Sec3-PIP2_bind"/>
    <property type="match status" value="1"/>
</dbReference>
<feature type="domain" description="Exocyst complex component Sec3 PIP2-binding N-terminal" evidence="6">
    <location>
        <begin position="41"/>
        <end position="125"/>
    </location>
</feature>
<dbReference type="GO" id="GO:0000145">
    <property type="term" value="C:exocyst"/>
    <property type="evidence" value="ECO:0007669"/>
    <property type="project" value="InterPro"/>
</dbReference>
<dbReference type="CDD" id="cd13315">
    <property type="entry name" value="PH_Sec3"/>
    <property type="match status" value="1"/>
</dbReference>
<dbReference type="InterPro" id="IPR019160">
    <property type="entry name" value="Sec3_CC"/>
</dbReference>
<dbReference type="PANTHER" id="PTHR16092:SF14">
    <property type="entry name" value="EXOCYST COMPLEX COMPONENT 1 ISOFORM X1"/>
    <property type="match status" value="1"/>
</dbReference>
<dbReference type="Proteomes" id="UP000054270">
    <property type="component" value="Unassembled WGS sequence"/>
</dbReference>
<dbReference type="STRING" id="945553.A0A0D2PB84"/>
<dbReference type="Gene3D" id="2.30.29.90">
    <property type="match status" value="1"/>
</dbReference>
<proteinExistence type="inferred from homology"/>
<dbReference type="InterPro" id="IPR028258">
    <property type="entry name" value="Sec3-PIP2_bind"/>
</dbReference>
<evidence type="ECO:0000256" key="5">
    <source>
        <dbReference type="SAM" id="MobiDB-lite"/>
    </source>
</evidence>
<dbReference type="GO" id="GO:0006893">
    <property type="term" value="P:Golgi to plasma membrane transport"/>
    <property type="evidence" value="ECO:0007669"/>
    <property type="project" value="TreeGrafter"/>
</dbReference>
<feature type="region of interest" description="Disordered" evidence="5">
    <location>
        <begin position="136"/>
        <end position="299"/>
    </location>
</feature>
<organism evidence="7 8">
    <name type="scientific">Hypholoma sublateritium (strain FD-334 SS-4)</name>
    <dbReference type="NCBI Taxonomy" id="945553"/>
    <lineage>
        <taxon>Eukaryota</taxon>
        <taxon>Fungi</taxon>
        <taxon>Dikarya</taxon>
        <taxon>Basidiomycota</taxon>
        <taxon>Agaricomycotina</taxon>
        <taxon>Agaricomycetes</taxon>
        <taxon>Agaricomycetidae</taxon>
        <taxon>Agaricales</taxon>
        <taxon>Agaricineae</taxon>
        <taxon>Strophariaceae</taxon>
        <taxon>Hypholoma</taxon>
    </lineage>
</organism>
<dbReference type="EMBL" id="KN817530">
    <property type="protein sequence ID" value="KJA25866.1"/>
    <property type="molecule type" value="Genomic_DNA"/>
</dbReference>
<dbReference type="GO" id="GO:0005546">
    <property type="term" value="F:phosphatidylinositol-4,5-bisphosphate binding"/>
    <property type="evidence" value="ECO:0007669"/>
    <property type="project" value="TreeGrafter"/>
</dbReference>
<evidence type="ECO:0000259" key="6">
    <source>
        <dbReference type="SMART" id="SM01313"/>
    </source>
</evidence>
<protein>
    <recommendedName>
        <fullName evidence="6">Exocyst complex component Sec3 PIP2-binding N-terminal domain-containing protein</fullName>
    </recommendedName>
</protein>
<dbReference type="Pfam" id="PF09763">
    <property type="entry name" value="Sec3_CC"/>
    <property type="match status" value="1"/>
</dbReference>
<comment type="similarity">
    <text evidence="1">Belongs to the SEC3 family.</text>
</comment>
<dbReference type="OMA" id="NQHVMSA"/>
<keyword evidence="3" id="KW-0268">Exocytosis</keyword>
<evidence type="ECO:0000313" key="7">
    <source>
        <dbReference type="EMBL" id="KJA25866.1"/>
    </source>
</evidence>
<feature type="compositionally biased region" description="Low complexity" evidence="5">
    <location>
        <begin position="159"/>
        <end position="171"/>
    </location>
</feature>
<name>A0A0D2PB84_HYPSF</name>
<evidence type="ECO:0000256" key="3">
    <source>
        <dbReference type="ARBA" id="ARBA00022483"/>
    </source>
</evidence>
<sequence length="1071" mass="119200">MADQRQRIIASVFSRRNAEGNLEETYVSHIKIWEDGGAEGGGRKPRYILLSQASNGSGFLHKSKLNTNGTFSVGKTWRLAELRAIQVPDPSSFNLTLSRTYKWQTENREDQQGFIEALVRLFRTVAGPQAPLQLDGVQDFDIPGANGQNAQRTTRRPGRSSPAPGRPNPARTQPSRVAQNNSETSQRVPSPVPNTQVRNGAMSRSGSPNGSTRERVPPPISVPHPSAPIPVRRPSGQTNGSSVRTASNSLDPSRAPQESPVNRPSVPNRVNNASPAPSSTSRTAPSRVENVPSTDTNAIRREQNARISYFDPSNQATLDRLILSSEAQAEGEGDEETAQATLINVEEMIEGYEWASDDVLGRKMTRGAVDMIEARLLDELMALEKANIHSFLESDDRVGVVMKFMDDALAELDNMDGLISTYKIHLNAVGDDILYIQSQNRGLQVQNQNQRALLAELQNLLRTVHVDKEALATLTQESLDKSQSITRLEGAAVQLYKALQAGRDTDMAATMERLQEYQTYNAQFCKRVFDFLSIMFVARSQMLLGDTSGMSKSPPGPRPTALPHTEIEAYLSRYGGIMLYLREMEPTIYSKLCAAYFSSASGLHSTQMKALLSAHLDLVKKVADDELEQGFGAASAPSASKGAAIRRAGTIMRSPIESRQREREKLANGEMRVSDVFGLFLEQLANLIYREDEFVSDFLQINDAGFTYADYMGLDNYFRRQATRSIVFSQATTKLIRGALDLIFGFLPAELKNWLDAALAKDSMEIVGVMAYLERYMVEAEERGNPFIINLLEKQHTRLRLVFDRHVTEQLQGIERTKLSSKKRRGVVHFVKHFSAYSSRIEAQLVGASNLEIRTNVDAAYEKIVQSMFDSLKQIAKLEGEGEDKGQLNYHVILIENMQYFISEISQMDVPSLNGSTRRAQSIYDENLAAYIKIVFRRPFGKITDFFDGLDRIAKDGSPADLSSNSNFNKSALKKIVKDYTAKDIRKHVDVLAKRVEKHFTDAEKASADDANGVLSGKVLIGVWNSCEEEFVKLTETWSSRITMLYGDIGVTLEYTTAEVESAFRKQKFGS</sequence>
<dbReference type="InterPro" id="IPR048628">
    <property type="entry name" value="Sec3_C"/>
</dbReference>
<evidence type="ECO:0000256" key="2">
    <source>
        <dbReference type="ARBA" id="ARBA00022448"/>
    </source>
</evidence>
<evidence type="ECO:0000313" key="8">
    <source>
        <dbReference type="Proteomes" id="UP000054270"/>
    </source>
</evidence>
<dbReference type="OrthoDB" id="27109at2759"/>
<gene>
    <name evidence="7" type="ORF">HYPSUDRAFT_199551</name>
</gene>
<feature type="compositionally biased region" description="Low complexity" evidence="5">
    <location>
        <begin position="259"/>
        <end position="287"/>
    </location>
</feature>
<dbReference type="AlphaFoldDB" id="A0A0D2PB84"/>
<feature type="compositionally biased region" description="Pro residues" evidence="5">
    <location>
        <begin position="217"/>
        <end position="228"/>
    </location>
</feature>
<keyword evidence="8" id="KW-1185">Reference proteome</keyword>